<feature type="transmembrane region" description="Helical" evidence="1">
    <location>
        <begin position="12"/>
        <end position="34"/>
    </location>
</feature>
<evidence type="ECO:0000313" key="3">
    <source>
        <dbReference type="Proteomes" id="UP001519344"/>
    </source>
</evidence>
<dbReference type="RefSeq" id="WP_167059841.1">
    <property type="nucleotide sequence ID" value="NZ_JAAOZR010000023.1"/>
</dbReference>
<proteinExistence type="predicted"/>
<name>A0ABS4HZW8_9BACL</name>
<comment type="caution">
    <text evidence="2">The sequence shown here is derived from an EMBL/GenBank/DDBJ whole genome shotgun (WGS) entry which is preliminary data.</text>
</comment>
<evidence type="ECO:0000313" key="2">
    <source>
        <dbReference type="EMBL" id="MBP1964199.1"/>
    </source>
</evidence>
<feature type="transmembrane region" description="Helical" evidence="1">
    <location>
        <begin position="126"/>
        <end position="144"/>
    </location>
</feature>
<accession>A0ABS4HZW8</accession>
<evidence type="ECO:0000256" key="1">
    <source>
        <dbReference type="SAM" id="Phobius"/>
    </source>
</evidence>
<keyword evidence="1" id="KW-1133">Transmembrane helix</keyword>
<keyword evidence="1" id="KW-0472">Membrane</keyword>
<dbReference type="Proteomes" id="UP001519344">
    <property type="component" value="Unassembled WGS sequence"/>
</dbReference>
<organism evidence="2 3">
    <name type="scientific">Paenibacillus aceris</name>
    <dbReference type="NCBI Taxonomy" id="869555"/>
    <lineage>
        <taxon>Bacteria</taxon>
        <taxon>Bacillati</taxon>
        <taxon>Bacillota</taxon>
        <taxon>Bacilli</taxon>
        <taxon>Bacillales</taxon>
        <taxon>Paenibacillaceae</taxon>
        <taxon>Paenibacillus</taxon>
    </lineage>
</organism>
<keyword evidence="3" id="KW-1185">Reference proteome</keyword>
<protein>
    <submittedName>
        <fullName evidence="2">Uncharacterized protein</fullName>
    </submittedName>
</protein>
<feature type="transmembrane region" description="Helical" evidence="1">
    <location>
        <begin position="84"/>
        <end position="106"/>
    </location>
</feature>
<feature type="transmembrane region" description="Helical" evidence="1">
    <location>
        <begin position="54"/>
        <end position="72"/>
    </location>
</feature>
<sequence length="326" mass="39028">MPVLKSKSIASILLLFLWASLSISVISAIFRMFYLFGFEFYEQYLSTLDNYFSMSYLFVYYIEIILFLIWLFQLHRDLKGFFDFYPISPWGAIIRMIPIINLWGLWDTFANVGKYIRRYDNKLGNSFYYLIPFLYVSFFGLNYINKWIRRSADDVSDSLMITGAAFEIFFFFTVLILTTNIYRGMLLVHLANGEKLNSPIDPKLIQIVTNFMQNLNTININRPLMTEQFIKDMYEATIDANPNHELTPHEMFKEISRLNRKKLELVYYKIDDYHYVDDNTFEVFIYREFTEGVEDEIRYTLKKIDEYWKFDRMEEAPATASERIRV</sequence>
<feature type="transmembrane region" description="Helical" evidence="1">
    <location>
        <begin position="164"/>
        <end position="182"/>
    </location>
</feature>
<dbReference type="EMBL" id="JAGGKV010000008">
    <property type="protein sequence ID" value="MBP1964199.1"/>
    <property type="molecule type" value="Genomic_DNA"/>
</dbReference>
<keyword evidence="1" id="KW-0812">Transmembrane</keyword>
<gene>
    <name evidence="2" type="ORF">J2Z65_003422</name>
</gene>
<reference evidence="2 3" key="1">
    <citation type="submission" date="2021-03" db="EMBL/GenBank/DDBJ databases">
        <title>Genomic Encyclopedia of Type Strains, Phase IV (KMG-IV): sequencing the most valuable type-strain genomes for metagenomic binning, comparative biology and taxonomic classification.</title>
        <authorList>
            <person name="Goeker M."/>
        </authorList>
    </citation>
    <scope>NUCLEOTIDE SEQUENCE [LARGE SCALE GENOMIC DNA]</scope>
    <source>
        <strain evidence="2 3">DSM 24950</strain>
    </source>
</reference>